<feature type="region of interest" description="Disordered" evidence="1">
    <location>
        <begin position="57"/>
        <end position="89"/>
    </location>
</feature>
<feature type="non-terminal residue" evidence="2">
    <location>
        <position position="89"/>
    </location>
</feature>
<sequence length="89" mass="10224">CKAWHENAMIAVKDLPPGRITMDGWTNQKMFSAIFASNTKKKYGKKARINLKNKKIKQENKKTSKLQAMTNRSWTNTNQELRTPVGLDT</sequence>
<dbReference type="AlphaFoldDB" id="A0AAD7ZHT4"/>
<feature type="compositionally biased region" description="Polar residues" evidence="1">
    <location>
        <begin position="66"/>
        <end position="81"/>
    </location>
</feature>
<evidence type="ECO:0000313" key="2">
    <source>
        <dbReference type="EMBL" id="KAJ9580582.1"/>
    </source>
</evidence>
<comment type="caution">
    <text evidence="2">The sequence shown here is derived from an EMBL/GenBank/DDBJ whole genome shotgun (WGS) entry which is preliminary data.</text>
</comment>
<proteinExistence type="predicted"/>
<reference evidence="2" key="1">
    <citation type="journal article" date="2023" name="IScience">
        <title>Live-bearing cockroach genome reveals convergent evolutionary mechanisms linked to viviparity in insects and beyond.</title>
        <authorList>
            <person name="Fouks B."/>
            <person name="Harrison M.C."/>
            <person name="Mikhailova A.A."/>
            <person name="Marchal E."/>
            <person name="English S."/>
            <person name="Carruthers M."/>
            <person name="Jennings E.C."/>
            <person name="Chiamaka E.L."/>
            <person name="Frigard R.A."/>
            <person name="Pippel M."/>
            <person name="Attardo G.M."/>
            <person name="Benoit J.B."/>
            <person name="Bornberg-Bauer E."/>
            <person name="Tobe S.S."/>
        </authorList>
    </citation>
    <scope>NUCLEOTIDE SEQUENCE</scope>
    <source>
        <strain evidence="2">Stay&amp;Tobe</strain>
    </source>
</reference>
<feature type="non-terminal residue" evidence="2">
    <location>
        <position position="1"/>
    </location>
</feature>
<protein>
    <submittedName>
        <fullName evidence="2">Uncharacterized protein</fullName>
    </submittedName>
</protein>
<dbReference type="EMBL" id="JASPKZ010008260">
    <property type="protein sequence ID" value="KAJ9580582.1"/>
    <property type="molecule type" value="Genomic_DNA"/>
</dbReference>
<gene>
    <name evidence="2" type="ORF">L9F63_024233</name>
</gene>
<dbReference type="Proteomes" id="UP001233999">
    <property type="component" value="Unassembled WGS sequence"/>
</dbReference>
<name>A0AAD7ZHT4_DIPPU</name>
<evidence type="ECO:0000313" key="3">
    <source>
        <dbReference type="Proteomes" id="UP001233999"/>
    </source>
</evidence>
<accession>A0AAD7ZHT4</accession>
<evidence type="ECO:0000256" key="1">
    <source>
        <dbReference type="SAM" id="MobiDB-lite"/>
    </source>
</evidence>
<keyword evidence="3" id="KW-1185">Reference proteome</keyword>
<organism evidence="2 3">
    <name type="scientific">Diploptera punctata</name>
    <name type="common">Pacific beetle cockroach</name>
    <dbReference type="NCBI Taxonomy" id="6984"/>
    <lineage>
        <taxon>Eukaryota</taxon>
        <taxon>Metazoa</taxon>
        <taxon>Ecdysozoa</taxon>
        <taxon>Arthropoda</taxon>
        <taxon>Hexapoda</taxon>
        <taxon>Insecta</taxon>
        <taxon>Pterygota</taxon>
        <taxon>Neoptera</taxon>
        <taxon>Polyneoptera</taxon>
        <taxon>Dictyoptera</taxon>
        <taxon>Blattodea</taxon>
        <taxon>Blaberoidea</taxon>
        <taxon>Blaberidae</taxon>
        <taxon>Diplopterinae</taxon>
        <taxon>Diploptera</taxon>
    </lineage>
</organism>
<reference evidence="2" key="2">
    <citation type="submission" date="2023-05" db="EMBL/GenBank/DDBJ databases">
        <authorList>
            <person name="Fouks B."/>
        </authorList>
    </citation>
    <scope>NUCLEOTIDE SEQUENCE</scope>
    <source>
        <strain evidence="2">Stay&amp;Tobe</strain>
        <tissue evidence="2">Testes</tissue>
    </source>
</reference>